<dbReference type="InterPro" id="IPR013693">
    <property type="entry name" value="SpoIID/LytB_N"/>
</dbReference>
<gene>
    <name evidence="3" type="primary">lytB_1</name>
    <name evidence="3" type="ORF">OXPF_00710</name>
</gene>
<dbReference type="STRING" id="36849.OXPF_00710"/>
<dbReference type="GO" id="GO:0030288">
    <property type="term" value="C:outer membrane-bounded periplasmic space"/>
    <property type="evidence" value="ECO:0007669"/>
    <property type="project" value="TreeGrafter"/>
</dbReference>
<dbReference type="Pfam" id="PF08486">
    <property type="entry name" value="SpoIID"/>
    <property type="match status" value="1"/>
</dbReference>
<sequence>MYGNKKPLINIKSILIGLFLILLLTLVLLYTNNIIFIEHIEHGLVGNKLALDSDYMYEIYINGEPHTFTATDDVEDIGIGVINFIARKNKILKITGYVPPVNEKIMSRSSKSLELEYSGNMNFSDSVNIYKKDEGISVSKISNVLVGAQNINVYIDGEGHIKTIIVDGDMDLNNIRVGIKNQGFRSFDHEALEFVSASGLEIKGKKDGVNIAIPAGEKVQLNPAGSGIEVKYNDEIHIFNNRVYIEPVNAMIKILSLERGYGTPQYRGSFEVTNVSSNLRLTNEVNLEHYLYQVVPSEMPLSFGLEALKAQAVAARTYAISDLLSGRYFEMGFHVDDSTMSQVYNSSKEYPLINEAIDSTKGLVMKYDGMLIDAKYHSTSHGYGANAHEVWSSNGNFPGDVKPYLSPVSYLLEGPEFDLSTEEDADKFFKDWSLKSYDSDSPYFRWKVTFTKYQLKNTIEKNLPEVFASQPNYILTLEGNEFKDKEIPSNCLGDLLDLKVTKRGGGGNIMELCLYGTNGTYKIIKELNVRYVLRPRKSDTLGEQDILINRIKGADLKNSSLLPSAFMVFETHKNSAGDIIDVTFYGGGYGHGTGMSQYGAAYLAKEGLTFDEILKTYYKDIIIESIS</sequence>
<name>A0A0P8WUF5_9CLOT</name>
<comment type="caution">
    <text evidence="3">The sequence shown here is derived from an EMBL/GenBank/DDBJ whole genome shotgun (WGS) entry which is preliminary data.</text>
</comment>
<dbReference type="GO" id="GO:0030435">
    <property type="term" value="P:sporulation resulting in formation of a cellular spore"/>
    <property type="evidence" value="ECO:0007669"/>
    <property type="project" value="InterPro"/>
</dbReference>
<evidence type="ECO:0000256" key="1">
    <source>
        <dbReference type="SAM" id="Phobius"/>
    </source>
</evidence>
<dbReference type="InterPro" id="IPR051922">
    <property type="entry name" value="Bact_Sporulation_Assoc"/>
</dbReference>
<evidence type="ECO:0000313" key="3">
    <source>
        <dbReference type="EMBL" id="KPU46343.1"/>
    </source>
</evidence>
<evidence type="ECO:0000313" key="4">
    <source>
        <dbReference type="Proteomes" id="UP000050326"/>
    </source>
</evidence>
<protein>
    <submittedName>
        <fullName evidence="3">Amidase enhancer</fullName>
    </submittedName>
</protein>
<reference evidence="3 4" key="1">
    <citation type="submission" date="2015-09" db="EMBL/GenBank/DDBJ databases">
        <title>Genome sequence of Oxobacter pfennigii DSM 3222.</title>
        <authorList>
            <person name="Poehlein A."/>
            <person name="Bengelsdorf F.R."/>
            <person name="Schiel-Bengelsdorf B."/>
            <person name="Duerre P."/>
            <person name="Daniel R."/>
        </authorList>
    </citation>
    <scope>NUCLEOTIDE SEQUENCE [LARGE SCALE GENOMIC DNA]</scope>
    <source>
        <strain evidence="3 4">DSM 3222</strain>
    </source>
</reference>
<feature type="domain" description="Sporulation stage II protein D amidase enhancer LytB N-terminal" evidence="2">
    <location>
        <begin position="277"/>
        <end position="367"/>
    </location>
</feature>
<keyword evidence="1" id="KW-1133">Transmembrane helix</keyword>
<dbReference type="InterPro" id="IPR013486">
    <property type="entry name" value="SpoIID/LytB"/>
</dbReference>
<organism evidence="3 4">
    <name type="scientific">Oxobacter pfennigii</name>
    <dbReference type="NCBI Taxonomy" id="36849"/>
    <lineage>
        <taxon>Bacteria</taxon>
        <taxon>Bacillati</taxon>
        <taxon>Bacillota</taxon>
        <taxon>Clostridia</taxon>
        <taxon>Eubacteriales</taxon>
        <taxon>Clostridiaceae</taxon>
        <taxon>Oxobacter</taxon>
    </lineage>
</organism>
<dbReference type="NCBIfam" id="TIGR02669">
    <property type="entry name" value="SpoIID_LytB"/>
    <property type="match status" value="1"/>
</dbReference>
<dbReference type="PANTHER" id="PTHR30032:SF4">
    <property type="entry name" value="AMIDASE ENHANCER"/>
    <property type="match status" value="1"/>
</dbReference>
<dbReference type="EMBL" id="LKET01000006">
    <property type="protein sequence ID" value="KPU46343.1"/>
    <property type="molecule type" value="Genomic_DNA"/>
</dbReference>
<keyword evidence="4" id="KW-1185">Reference proteome</keyword>
<feature type="transmembrane region" description="Helical" evidence="1">
    <location>
        <begin position="12"/>
        <end position="30"/>
    </location>
</feature>
<dbReference type="Proteomes" id="UP000050326">
    <property type="component" value="Unassembled WGS sequence"/>
</dbReference>
<dbReference type="PANTHER" id="PTHR30032">
    <property type="entry name" value="N-ACETYLMURAMOYL-L-ALANINE AMIDASE-RELATED"/>
    <property type="match status" value="1"/>
</dbReference>
<accession>A0A0P8WUF5</accession>
<keyword evidence="1" id="KW-0812">Transmembrane</keyword>
<dbReference type="AlphaFoldDB" id="A0A0P8WUF5"/>
<evidence type="ECO:0000259" key="2">
    <source>
        <dbReference type="Pfam" id="PF08486"/>
    </source>
</evidence>
<keyword evidence="1" id="KW-0472">Membrane</keyword>
<proteinExistence type="predicted"/>